<evidence type="ECO:0000313" key="4">
    <source>
        <dbReference type="EMBL" id="CAD8879731.1"/>
    </source>
</evidence>
<name>A0A6U5EL67_9STRA</name>
<dbReference type="Gene3D" id="3.40.50.720">
    <property type="entry name" value="NAD(P)-binding Rossmann-like Domain"/>
    <property type="match status" value="1"/>
</dbReference>
<dbReference type="EMBL" id="HBFR01009541">
    <property type="protein sequence ID" value="CAD8879729.1"/>
    <property type="molecule type" value="Transcribed_RNA"/>
</dbReference>
<dbReference type="InterPro" id="IPR052585">
    <property type="entry name" value="Lipid_raft_assoc_Zn_ADH"/>
</dbReference>
<dbReference type="AlphaFoldDB" id="A0A6U5EL67"/>
<evidence type="ECO:0000313" key="2">
    <source>
        <dbReference type="EMBL" id="CAD8879729.1"/>
    </source>
</evidence>
<dbReference type="PANTHER" id="PTHR43482:SF1">
    <property type="entry name" value="PROTEIN AST1-RELATED"/>
    <property type="match status" value="1"/>
</dbReference>
<evidence type="ECO:0000313" key="3">
    <source>
        <dbReference type="EMBL" id="CAD8879730.1"/>
    </source>
</evidence>
<dbReference type="GO" id="GO:0016491">
    <property type="term" value="F:oxidoreductase activity"/>
    <property type="evidence" value="ECO:0007669"/>
    <property type="project" value="InterPro"/>
</dbReference>
<dbReference type="InterPro" id="IPR011032">
    <property type="entry name" value="GroES-like_sf"/>
</dbReference>
<evidence type="ECO:0000259" key="1">
    <source>
        <dbReference type="SMART" id="SM00829"/>
    </source>
</evidence>
<dbReference type="Pfam" id="PF08240">
    <property type="entry name" value="ADH_N"/>
    <property type="match status" value="1"/>
</dbReference>
<dbReference type="InterPro" id="IPR036291">
    <property type="entry name" value="NAD(P)-bd_dom_sf"/>
</dbReference>
<sequence length="441" mass="49084">MEMSLLKSYSDQITLKKLVSTNNCRVGDSAGYGNAMVLYEKFGDAADVMYMCEYKAPHKLKSAEDIVIQVQASNVTMTDCLIRGNSWYKQAPLPNTVGSDCVGRVYGVGRAAFKSGVRPGDKVAAISRYLGGSAKFTTVEREDIIPVPDGIHPSIAVSIIRNYVTAYQNLYRCPAYPMERTDRVLIIGADEAPGEAAVELAILGGAQVYATARSAKHPYLQSLGAKTFSHKDEWLSRVEGRMDLVIDYVGEDGFESSHAALDEEGQLVCVGIKQNGGTGADLFGISAMSKWTRFRANFVLPRSYFYDIFESIEDDRDTFVRDAQRLFKLYTFGKISPKISHTIALSEIATFHQQLEMGEVKGTVVCDPQIECSKDTPRSSINEHSQRRSKINEANYNACLGLSYDDETKSLYSMKIRNKNDEVVNKYWDDATIETNESDYF</sequence>
<dbReference type="SUPFAM" id="SSF50129">
    <property type="entry name" value="GroES-like"/>
    <property type="match status" value="1"/>
</dbReference>
<dbReference type="InterPro" id="IPR013154">
    <property type="entry name" value="ADH-like_N"/>
</dbReference>
<dbReference type="PANTHER" id="PTHR43482">
    <property type="entry name" value="PROTEIN AST1-RELATED"/>
    <property type="match status" value="1"/>
</dbReference>
<dbReference type="EMBL" id="HBFR01009543">
    <property type="protein sequence ID" value="CAD8879731.1"/>
    <property type="molecule type" value="Transcribed_RNA"/>
</dbReference>
<dbReference type="SUPFAM" id="SSF51735">
    <property type="entry name" value="NAD(P)-binding Rossmann-fold domains"/>
    <property type="match status" value="1"/>
</dbReference>
<feature type="domain" description="Enoyl reductase (ER)" evidence="1">
    <location>
        <begin position="43"/>
        <end position="366"/>
    </location>
</feature>
<dbReference type="EMBL" id="HBFR01009542">
    <property type="protein sequence ID" value="CAD8879730.1"/>
    <property type="molecule type" value="Transcribed_RNA"/>
</dbReference>
<reference evidence="2" key="1">
    <citation type="submission" date="2021-01" db="EMBL/GenBank/DDBJ databases">
        <authorList>
            <person name="Corre E."/>
            <person name="Pelletier E."/>
            <person name="Niang G."/>
            <person name="Scheremetjew M."/>
            <person name="Finn R."/>
            <person name="Kale V."/>
            <person name="Holt S."/>
            <person name="Cochrane G."/>
            <person name="Meng A."/>
            <person name="Brown T."/>
            <person name="Cohen L."/>
        </authorList>
    </citation>
    <scope>NUCLEOTIDE SEQUENCE</scope>
    <source>
        <strain evidence="2">308</strain>
    </source>
</reference>
<proteinExistence type="predicted"/>
<organism evidence="2">
    <name type="scientific">Corethron hystrix</name>
    <dbReference type="NCBI Taxonomy" id="216773"/>
    <lineage>
        <taxon>Eukaryota</taxon>
        <taxon>Sar</taxon>
        <taxon>Stramenopiles</taxon>
        <taxon>Ochrophyta</taxon>
        <taxon>Bacillariophyta</taxon>
        <taxon>Coscinodiscophyceae</taxon>
        <taxon>Corethrophycidae</taxon>
        <taxon>Corethrales</taxon>
        <taxon>Corethraceae</taxon>
        <taxon>Corethron</taxon>
    </lineage>
</organism>
<dbReference type="InterPro" id="IPR020843">
    <property type="entry name" value="ER"/>
</dbReference>
<protein>
    <recommendedName>
        <fullName evidence="1">Enoyl reductase (ER) domain-containing protein</fullName>
    </recommendedName>
</protein>
<dbReference type="SMART" id="SM00829">
    <property type="entry name" value="PKS_ER"/>
    <property type="match status" value="1"/>
</dbReference>
<dbReference type="Gene3D" id="3.90.180.10">
    <property type="entry name" value="Medium-chain alcohol dehydrogenases, catalytic domain"/>
    <property type="match status" value="1"/>
</dbReference>
<accession>A0A6U5EL67</accession>
<dbReference type="Pfam" id="PF13602">
    <property type="entry name" value="ADH_zinc_N_2"/>
    <property type="match status" value="1"/>
</dbReference>
<gene>
    <name evidence="2" type="ORF">CHYS00102_LOCUS6913</name>
    <name evidence="3" type="ORF">CHYS00102_LOCUS6914</name>
    <name evidence="4" type="ORF">CHYS00102_LOCUS6915</name>
</gene>